<feature type="compositionally biased region" description="Basic residues" evidence="1">
    <location>
        <begin position="91"/>
        <end position="106"/>
    </location>
</feature>
<evidence type="ECO:0000256" key="1">
    <source>
        <dbReference type="SAM" id="MobiDB-lite"/>
    </source>
</evidence>
<evidence type="ECO:0000313" key="2">
    <source>
        <dbReference type="EMBL" id="KYN39813.1"/>
    </source>
</evidence>
<reference evidence="2 3" key="1">
    <citation type="submission" date="2016-03" db="EMBL/GenBank/DDBJ databases">
        <title>Trachymyrmex septentrionalis WGS genome.</title>
        <authorList>
            <person name="Nygaard S."/>
            <person name="Hu H."/>
            <person name="Boomsma J."/>
            <person name="Zhang G."/>
        </authorList>
    </citation>
    <scope>NUCLEOTIDE SEQUENCE [LARGE SCALE GENOMIC DNA]</scope>
    <source>
        <strain evidence="2">Tsep2-gDNA-1</strain>
        <tissue evidence="2">Whole body</tissue>
    </source>
</reference>
<sequence length="106" mass="11135">MTSVNQSSAGGQIIVDIKARRNDATERTNKRMNERVRHHGRDIGVYLRAVGATAGRYGAENDAGVEKGGGGGGGGGGDGAVQGRWSTTLLARRRPPGRTPLKKHSN</sequence>
<accession>A0A151JXF9</accession>
<feature type="region of interest" description="Disordered" evidence="1">
    <location>
        <begin position="58"/>
        <end position="106"/>
    </location>
</feature>
<evidence type="ECO:0000313" key="3">
    <source>
        <dbReference type="Proteomes" id="UP000078541"/>
    </source>
</evidence>
<dbReference type="EMBL" id="KQ981567">
    <property type="protein sequence ID" value="KYN39813.1"/>
    <property type="molecule type" value="Genomic_DNA"/>
</dbReference>
<dbReference type="Proteomes" id="UP000078541">
    <property type="component" value="Unassembled WGS sequence"/>
</dbReference>
<keyword evidence="3" id="KW-1185">Reference proteome</keyword>
<gene>
    <name evidence="2" type="ORF">ALC56_05800</name>
</gene>
<proteinExistence type="predicted"/>
<name>A0A151JXF9_9HYME</name>
<dbReference type="AlphaFoldDB" id="A0A151JXF9"/>
<organism evidence="2 3">
    <name type="scientific">Trachymyrmex septentrionalis</name>
    <dbReference type="NCBI Taxonomy" id="34720"/>
    <lineage>
        <taxon>Eukaryota</taxon>
        <taxon>Metazoa</taxon>
        <taxon>Ecdysozoa</taxon>
        <taxon>Arthropoda</taxon>
        <taxon>Hexapoda</taxon>
        <taxon>Insecta</taxon>
        <taxon>Pterygota</taxon>
        <taxon>Neoptera</taxon>
        <taxon>Endopterygota</taxon>
        <taxon>Hymenoptera</taxon>
        <taxon>Apocrita</taxon>
        <taxon>Aculeata</taxon>
        <taxon>Formicoidea</taxon>
        <taxon>Formicidae</taxon>
        <taxon>Myrmicinae</taxon>
        <taxon>Trachymyrmex</taxon>
    </lineage>
</organism>
<protein>
    <submittedName>
        <fullName evidence="2">Uncharacterized protein</fullName>
    </submittedName>
</protein>
<feature type="compositionally biased region" description="Gly residues" evidence="1">
    <location>
        <begin position="66"/>
        <end position="80"/>
    </location>
</feature>